<keyword evidence="1" id="KW-0472">Membrane</keyword>
<name>A0ABV6SA44_9SPHN</name>
<reference evidence="2 3" key="1">
    <citation type="submission" date="2024-09" db="EMBL/GenBank/DDBJ databases">
        <authorList>
            <person name="Sun Q."/>
            <person name="Mori K."/>
        </authorList>
    </citation>
    <scope>NUCLEOTIDE SEQUENCE [LARGE SCALE GENOMIC DNA]</scope>
    <source>
        <strain evidence="2 3">CICC 11035S</strain>
    </source>
</reference>
<keyword evidence="3" id="KW-1185">Reference proteome</keyword>
<evidence type="ECO:0000313" key="3">
    <source>
        <dbReference type="Proteomes" id="UP001589858"/>
    </source>
</evidence>
<keyword evidence="1" id="KW-0812">Transmembrane</keyword>
<organism evidence="2 3">
    <name type="scientific">Novosphingobium clariflavum</name>
    <dbReference type="NCBI Taxonomy" id="2029884"/>
    <lineage>
        <taxon>Bacteria</taxon>
        <taxon>Pseudomonadati</taxon>
        <taxon>Pseudomonadota</taxon>
        <taxon>Alphaproteobacteria</taxon>
        <taxon>Sphingomonadales</taxon>
        <taxon>Sphingomonadaceae</taxon>
        <taxon>Novosphingobium</taxon>
    </lineage>
</organism>
<dbReference type="RefSeq" id="WP_267221297.1">
    <property type="nucleotide sequence ID" value="NZ_JAPCWC010000010.1"/>
</dbReference>
<accession>A0ABV6SA44</accession>
<dbReference type="EMBL" id="JBHLTM010000036">
    <property type="protein sequence ID" value="MFC0684958.1"/>
    <property type="molecule type" value="Genomic_DNA"/>
</dbReference>
<protein>
    <submittedName>
        <fullName evidence="2">Uncharacterized protein</fullName>
    </submittedName>
</protein>
<dbReference type="Proteomes" id="UP001589858">
    <property type="component" value="Unassembled WGS sequence"/>
</dbReference>
<comment type="caution">
    <text evidence="2">The sequence shown here is derived from an EMBL/GenBank/DDBJ whole genome shotgun (WGS) entry which is preliminary data.</text>
</comment>
<gene>
    <name evidence="2" type="ORF">ACFFF8_10160</name>
</gene>
<sequence length="91" mass="9246">MNEVDQMFALLRGEPLPGALGGIDGAVMAGLASGRERRAVRRGLALACSVAAVVGLWGGLALPVPAFERDHGYGEPLLGMPAAAPSHLLAS</sequence>
<feature type="transmembrane region" description="Helical" evidence="1">
    <location>
        <begin position="44"/>
        <end position="67"/>
    </location>
</feature>
<evidence type="ECO:0000313" key="2">
    <source>
        <dbReference type="EMBL" id="MFC0684958.1"/>
    </source>
</evidence>
<evidence type="ECO:0000256" key="1">
    <source>
        <dbReference type="SAM" id="Phobius"/>
    </source>
</evidence>
<keyword evidence="1" id="KW-1133">Transmembrane helix</keyword>
<proteinExistence type="predicted"/>